<dbReference type="InterPro" id="IPR001447">
    <property type="entry name" value="Arylamine_N-AcTrfase"/>
</dbReference>
<dbReference type="SUPFAM" id="SSF54001">
    <property type="entry name" value="Cysteine proteinases"/>
    <property type="match status" value="1"/>
</dbReference>
<dbReference type="OrthoDB" id="10260017at2759"/>
<dbReference type="GO" id="GO:0016407">
    <property type="term" value="F:acetyltransferase activity"/>
    <property type="evidence" value="ECO:0007669"/>
    <property type="project" value="InterPro"/>
</dbReference>
<name>A0A061B8D5_RHOTO</name>
<dbReference type="EMBL" id="LK052942">
    <property type="protein sequence ID" value="CDR43163.1"/>
    <property type="molecule type" value="Genomic_DNA"/>
</dbReference>
<sequence length="357" mass="39400">MRNIRPAESIYFSQSMPPVLACLSLPDTERYLERMGLPAALASEPPSLDLLSRILMAHHLNIPYDSSAIHVGPEDWRGPNKEITWRKGPGMEMGARGNFDRVVLRRNGGYCYALNQLAASLLRGFGFRVSEVGARVFLHRGKDPQEVGHWWSHTTHMALIVDWEGSDGRWFLDVGFGGGGSPIPIPLRDGATSPSLSPSESFLLREEPIPLGELAATTHDAYLGWTLYRRVVDAGVTIPDPAKAGSGPGHWTPCIHFTLATVSPEDILAGDFYNSRHPQAPWANILIASRLLPNGARRTICHGIPAIDAGAPQDGRKYAKVYSKEGIKGVEYDVEWVLFETQPVRVVLERDFGFQSQ</sequence>
<dbReference type="PANTHER" id="PTHR11786">
    <property type="entry name" value="N-HYDROXYARYLAMINE O-ACETYLTRANSFERASE"/>
    <property type="match status" value="1"/>
</dbReference>
<dbReference type="InterPro" id="IPR038765">
    <property type="entry name" value="Papain-like_cys_pep_sf"/>
</dbReference>
<comment type="similarity">
    <text evidence="1">Belongs to the arylamine N-acetyltransferase family.</text>
</comment>
<dbReference type="AlphaFoldDB" id="A0A061B8D5"/>
<dbReference type="InterPro" id="IPR053710">
    <property type="entry name" value="Arylamine_NAT_domain_sf"/>
</dbReference>
<organism evidence="2">
    <name type="scientific">Rhodotorula toruloides</name>
    <name type="common">Yeast</name>
    <name type="synonym">Rhodosporidium toruloides</name>
    <dbReference type="NCBI Taxonomy" id="5286"/>
    <lineage>
        <taxon>Eukaryota</taxon>
        <taxon>Fungi</taxon>
        <taxon>Dikarya</taxon>
        <taxon>Basidiomycota</taxon>
        <taxon>Pucciniomycotina</taxon>
        <taxon>Microbotryomycetes</taxon>
        <taxon>Sporidiobolales</taxon>
        <taxon>Sporidiobolaceae</taxon>
        <taxon>Rhodotorula</taxon>
    </lineage>
</organism>
<protein>
    <submittedName>
        <fullName evidence="2">RHTO0S07e09010g1_1</fullName>
    </submittedName>
</protein>
<dbReference type="PANTHER" id="PTHR11786:SF0">
    <property type="entry name" value="ARYLAMINE N-ACETYLTRANSFERASE 4-RELATED"/>
    <property type="match status" value="1"/>
</dbReference>
<evidence type="ECO:0000313" key="2">
    <source>
        <dbReference type="EMBL" id="CDR43163.1"/>
    </source>
</evidence>
<proteinExistence type="inferred from homology"/>
<reference evidence="2" key="1">
    <citation type="journal article" date="2014" name="Genome Announc.">
        <title>Draft genome sequence of Rhodosporidium toruloides CECT1137, an oleaginous yeast of biotechnological interest.</title>
        <authorList>
            <person name="Morin N."/>
            <person name="Calcas X."/>
            <person name="Devillers H."/>
            <person name="Durrens P."/>
            <person name="Sherman D.J."/>
            <person name="Nicaud J.-M."/>
            <person name="Neuveglise C."/>
        </authorList>
    </citation>
    <scope>NUCLEOTIDE SEQUENCE</scope>
    <source>
        <strain evidence="2">CECT1137</strain>
    </source>
</reference>
<gene>
    <name evidence="2" type="ORF">RHTO0S_07e09010g</name>
</gene>
<evidence type="ECO:0000256" key="1">
    <source>
        <dbReference type="ARBA" id="ARBA00006547"/>
    </source>
</evidence>
<dbReference type="Gene3D" id="3.30.2140.20">
    <property type="match status" value="1"/>
</dbReference>
<accession>A0A061B8D5</accession>
<dbReference type="Pfam" id="PF00797">
    <property type="entry name" value="Acetyltransf_2"/>
    <property type="match status" value="1"/>
</dbReference>